<gene>
    <name evidence="2" type="ORF">BVRB_002470</name>
</gene>
<organism evidence="2 3">
    <name type="scientific">Beta vulgaris subsp. vulgaris</name>
    <name type="common">Beet</name>
    <dbReference type="NCBI Taxonomy" id="3555"/>
    <lineage>
        <taxon>Eukaryota</taxon>
        <taxon>Viridiplantae</taxon>
        <taxon>Streptophyta</taxon>
        <taxon>Embryophyta</taxon>
        <taxon>Tracheophyta</taxon>
        <taxon>Spermatophyta</taxon>
        <taxon>Magnoliopsida</taxon>
        <taxon>eudicotyledons</taxon>
        <taxon>Gunneridae</taxon>
        <taxon>Pentapetalae</taxon>
        <taxon>Caryophyllales</taxon>
        <taxon>Chenopodiaceae</taxon>
        <taxon>Betoideae</taxon>
        <taxon>Beta</taxon>
    </lineage>
</organism>
<evidence type="ECO:0000313" key="2">
    <source>
        <dbReference type="EMBL" id="KMS96047.1"/>
    </source>
</evidence>
<dbReference type="AlphaFoldDB" id="A0A0J8B8C6"/>
<evidence type="ECO:0000313" key="3">
    <source>
        <dbReference type="Proteomes" id="UP000035740"/>
    </source>
</evidence>
<feature type="chain" id="PRO_5011855941" evidence="1">
    <location>
        <begin position="22"/>
        <end position="96"/>
    </location>
</feature>
<sequence>MGKSLDFVLLVVLFATALGIAVSRENGTDAKPVLQCNKYECLKLGCPCKNGICSCDASSVKAEPYSRTPAQHIEKARHQCNGDCKFQGNKVGSKAK</sequence>
<keyword evidence="1" id="KW-0732">Signal</keyword>
<protein>
    <submittedName>
        <fullName evidence="2">Uncharacterized protein</fullName>
    </submittedName>
</protein>
<reference evidence="2 3" key="1">
    <citation type="journal article" date="2014" name="Nature">
        <title>The genome of the recently domesticated crop plant sugar beet (Beta vulgaris).</title>
        <authorList>
            <person name="Dohm J.C."/>
            <person name="Minoche A.E."/>
            <person name="Holtgrawe D."/>
            <person name="Capella-Gutierrez S."/>
            <person name="Zakrzewski F."/>
            <person name="Tafer H."/>
            <person name="Rupp O."/>
            <person name="Sorensen T.R."/>
            <person name="Stracke R."/>
            <person name="Reinhardt R."/>
            <person name="Goesmann A."/>
            <person name="Kraft T."/>
            <person name="Schulz B."/>
            <person name="Stadler P.F."/>
            <person name="Schmidt T."/>
            <person name="Gabaldon T."/>
            <person name="Lehrach H."/>
            <person name="Weisshaar B."/>
            <person name="Himmelbauer H."/>
        </authorList>
    </citation>
    <scope>NUCLEOTIDE SEQUENCE [LARGE SCALE GENOMIC DNA]</scope>
    <source>
        <tissue evidence="2">Taproot</tissue>
    </source>
</reference>
<dbReference type="EMBL" id="KQ090413">
    <property type="protein sequence ID" value="KMS96047.1"/>
    <property type="molecule type" value="Genomic_DNA"/>
</dbReference>
<evidence type="ECO:0000256" key="1">
    <source>
        <dbReference type="SAM" id="SignalP"/>
    </source>
</evidence>
<dbReference type="Gramene" id="KMS96046">
    <property type="protein sequence ID" value="KMS96046"/>
    <property type="gene ID" value="BVRB_002470"/>
</dbReference>
<dbReference type="Gramene" id="KMS96047">
    <property type="protein sequence ID" value="KMS96047"/>
    <property type="gene ID" value="BVRB_002470"/>
</dbReference>
<accession>A0A0J8B8C6</accession>
<feature type="signal peptide" evidence="1">
    <location>
        <begin position="1"/>
        <end position="21"/>
    </location>
</feature>
<keyword evidence="3" id="KW-1185">Reference proteome</keyword>
<dbReference type="EMBL" id="KQ090413">
    <property type="protein sequence ID" value="KMS96046.1"/>
    <property type="molecule type" value="Genomic_DNA"/>
</dbReference>
<dbReference type="Proteomes" id="UP000035740">
    <property type="component" value="Unassembled WGS sequence"/>
</dbReference>
<name>A0A0J8B8C6_BETVV</name>
<proteinExistence type="predicted"/>